<dbReference type="InterPro" id="IPR032820">
    <property type="entry name" value="ATPase_put"/>
</dbReference>
<sequence>MAADKPTRTPAGDKQGGRAVSKPNADLEQRRRALEEALAQRAPSGDAADEGRQEGAGTGIAAALKLSSEFVAGILVGAGLGYLLDQVAGTSPWGLIVFLLLGFAAGVLNVLRAAGKVAHPAAGKRGERLGDGPGSQEGDD</sequence>
<feature type="transmembrane region" description="Helical" evidence="2">
    <location>
        <begin position="90"/>
        <end position="111"/>
    </location>
</feature>
<name>A0A3A8AC07_9HYPH</name>
<dbReference type="AlphaFoldDB" id="A0A3A8AC07"/>
<evidence type="ECO:0000313" key="4">
    <source>
        <dbReference type="Proteomes" id="UP000246132"/>
    </source>
</evidence>
<gene>
    <name evidence="3" type="ORF">DEM25_009420</name>
</gene>
<evidence type="ECO:0000256" key="2">
    <source>
        <dbReference type="SAM" id="Phobius"/>
    </source>
</evidence>
<feature type="compositionally biased region" description="Basic and acidic residues" evidence="1">
    <location>
        <begin position="25"/>
        <end position="35"/>
    </location>
</feature>
<dbReference type="Proteomes" id="UP000246132">
    <property type="component" value="Unassembled WGS sequence"/>
</dbReference>
<evidence type="ECO:0000256" key="1">
    <source>
        <dbReference type="SAM" id="MobiDB-lite"/>
    </source>
</evidence>
<dbReference type="EMBL" id="QFWV02000005">
    <property type="protein sequence ID" value="RKF06858.1"/>
    <property type="molecule type" value="Genomic_DNA"/>
</dbReference>
<organism evidence="3 4">
    <name type="scientific">Oceaniradius stylonematis</name>
    <dbReference type="NCBI Taxonomy" id="2184161"/>
    <lineage>
        <taxon>Bacteria</taxon>
        <taxon>Pseudomonadati</taxon>
        <taxon>Pseudomonadota</taxon>
        <taxon>Alphaproteobacteria</taxon>
        <taxon>Hyphomicrobiales</taxon>
        <taxon>Ahrensiaceae</taxon>
        <taxon>Oceaniradius</taxon>
    </lineage>
</organism>
<keyword evidence="2" id="KW-0472">Membrane</keyword>
<keyword evidence="4" id="KW-1185">Reference proteome</keyword>
<proteinExistence type="predicted"/>
<keyword evidence="2" id="KW-0812">Transmembrane</keyword>
<evidence type="ECO:0000313" key="3">
    <source>
        <dbReference type="EMBL" id="RKF06858.1"/>
    </source>
</evidence>
<evidence type="ECO:0008006" key="5">
    <source>
        <dbReference type="Google" id="ProtNLM"/>
    </source>
</evidence>
<feature type="region of interest" description="Disordered" evidence="1">
    <location>
        <begin position="1"/>
        <end position="54"/>
    </location>
</feature>
<protein>
    <recommendedName>
        <fullName evidence="5">ATP synthase protein I</fullName>
    </recommendedName>
</protein>
<reference evidence="3 4" key="1">
    <citation type="journal article" date="2018" name="Int. J. Syst. Bacteriol.">
        <title>Oceaniradius stylonemae gen. nov., sp. nov., isolated from a red alga, Stylonema cornu-cervi.</title>
        <authorList>
            <person name="Jeong S."/>
        </authorList>
    </citation>
    <scope>NUCLEOTIDE SEQUENCE [LARGE SCALE GENOMIC DNA]</scope>
    <source>
        <strain evidence="3 4">StC1</strain>
    </source>
</reference>
<feature type="transmembrane region" description="Helical" evidence="2">
    <location>
        <begin position="62"/>
        <end position="84"/>
    </location>
</feature>
<accession>A0A3A8AC07</accession>
<keyword evidence="2" id="KW-1133">Transmembrane helix</keyword>
<comment type="caution">
    <text evidence="3">The sequence shown here is derived from an EMBL/GenBank/DDBJ whole genome shotgun (WGS) entry which is preliminary data.</text>
</comment>
<dbReference type="Pfam" id="PF09527">
    <property type="entry name" value="ATPase_gene1"/>
    <property type="match status" value="1"/>
</dbReference>
<dbReference type="RefSeq" id="WP_109766593.1">
    <property type="nucleotide sequence ID" value="NZ_JASHJV010000003.1"/>
</dbReference>
<dbReference type="OrthoDB" id="15401at2"/>